<dbReference type="SUPFAM" id="SSF50475">
    <property type="entry name" value="FMN-binding split barrel"/>
    <property type="match status" value="1"/>
</dbReference>
<gene>
    <name evidence="4" type="ORF">ACFQ11_20815</name>
</gene>
<evidence type="ECO:0000256" key="1">
    <source>
        <dbReference type="ARBA" id="ARBA00008898"/>
    </source>
</evidence>
<feature type="domain" description="Flavin reductase like" evidence="3">
    <location>
        <begin position="17"/>
        <end position="161"/>
    </location>
</feature>
<dbReference type="Gene3D" id="2.30.110.10">
    <property type="entry name" value="Electron Transport, Fmn-binding Protein, Chain A"/>
    <property type="match status" value="1"/>
</dbReference>
<evidence type="ECO:0000259" key="3">
    <source>
        <dbReference type="SMART" id="SM00903"/>
    </source>
</evidence>
<evidence type="ECO:0000256" key="2">
    <source>
        <dbReference type="ARBA" id="ARBA00023002"/>
    </source>
</evidence>
<evidence type="ECO:0000313" key="4">
    <source>
        <dbReference type="EMBL" id="MFD0902855.1"/>
    </source>
</evidence>
<proteinExistence type="inferred from homology"/>
<dbReference type="EMBL" id="JBHTJA010000043">
    <property type="protein sequence ID" value="MFD0902855.1"/>
    <property type="molecule type" value="Genomic_DNA"/>
</dbReference>
<keyword evidence="2 4" id="KW-0560">Oxidoreductase</keyword>
<dbReference type="InterPro" id="IPR012349">
    <property type="entry name" value="Split_barrel_FMN-bd"/>
</dbReference>
<dbReference type="PANTHER" id="PTHR30466:SF11">
    <property type="entry name" value="FLAVIN-DEPENDENT MONOOXYGENASE, REDUCTASE SUBUNIT HSAB"/>
    <property type="match status" value="1"/>
</dbReference>
<dbReference type="PANTHER" id="PTHR30466">
    <property type="entry name" value="FLAVIN REDUCTASE"/>
    <property type="match status" value="1"/>
</dbReference>
<evidence type="ECO:0000313" key="5">
    <source>
        <dbReference type="Proteomes" id="UP001596972"/>
    </source>
</evidence>
<dbReference type="InterPro" id="IPR050268">
    <property type="entry name" value="NADH-dep_flavin_reductase"/>
</dbReference>
<accession>A0ABW3ET87</accession>
<comment type="caution">
    <text evidence="4">The sequence shown here is derived from an EMBL/GenBank/DDBJ whole genome shotgun (WGS) entry which is preliminary data.</text>
</comment>
<organism evidence="4 5">
    <name type="scientific">Actinomadura sediminis</name>
    <dbReference type="NCBI Taxonomy" id="1038904"/>
    <lineage>
        <taxon>Bacteria</taxon>
        <taxon>Bacillati</taxon>
        <taxon>Actinomycetota</taxon>
        <taxon>Actinomycetes</taxon>
        <taxon>Streptosporangiales</taxon>
        <taxon>Thermomonosporaceae</taxon>
        <taxon>Actinomadura</taxon>
    </lineage>
</organism>
<comment type="similarity">
    <text evidence="1">Belongs to the non-flavoprotein flavin reductase family.</text>
</comment>
<dbReference type="Pfam" id="PF01613">
    <property type="entry name" value="Flavin_Reduct"/>
    <property type="match status" value="1"/>
</dbReference>
<reference evidence="5" key="1">
    <citation type="journal article" date="2019" name="Int. J. Syst. Evol. Microbiol.">
        <title>The Global Catalogue of Microorganisms (GCM) 10K type strain sequencing project: providing services to taxonomists for standard genome sequencing and annotation.</title>
        <authorList>
            <consortium name="The Broad Institute Genomics Platform"/>
            <consortium name="The Broad Institute Genome Sequencing Center for Infectious Disease"/>
            <person name="Wu L."/>
            <person name="Ma J."/>
        </authorList>
    </citation>
    <scope>NUCLEOTIDE SEQUENCE [LARGE SCALE GENOMIC DNA]</scope>
    <source>
        <strain evidence="5">JCM 31202</strain>
    </source>
</reference>
<name>A0ABW3ET87_9ACTN</name>
<dbReference type="Proteomes" id="UP001596972">
    <property type="component" value="Unassembled WGS sequence"/>
</dbReference>
<dbReference type="RefSeq" id="WP_378301051.1">
    <property type="nucleotide sequence ID" value="NZ_JBHTJA010000043.1"/>
</dbReference>
<protein>
    <submittedName>
        <fullName evidence="4">Flavin reductase family protein</fullName>
        <ecNumber evidence="4">1.-.-.-</ecNumber>
    </submittedName>
</protein>
<dbReference type="GO" id="GO:0016491">
    <property type="term" value="F:oxidoreductase activity"/>
    <property type="evidence" value="ECO:0007669"/>
    <property type="project" value="UniProtKB-KW"/>
</dbReference>
<dbReference type="InterPro" id="IPR002563">
    <property type="entry name" value="Flavin_Rdtase-like_dom"/>
</dbReference>
<dbReference type="EC" id="1.-.-.-" evidence="4"/>
<dbReference type="SMART" id="SM00903">
    <property type="entry name" value="Flavin_Reduct"/>
    <property type="match status" value="1"/>
</dbReference>
<keyword evidence="5" id="KW-1185">Reference proteome</keyword>
<sequence>MTAPAPAPGEAAFRDALGRFASGITVVTSIDAAGRPAGFACQSFASLSLDPPLVLFCVARTSTSWPKMAGTGRFAVNVLAAGQRDVCRAFAVSGGDKFAGLSWTRSPHGTAHLDGALATVDCTIADVHEAGDHLIVVGSVRELDARDGGGPLLYYRGDYFTSDHAVADA</sequence>